<organism evidence="1 2">
    <name type="scientific">Catharanthus roseus</name>
    <name type="common">Madagascar periwinkle</name>
    <name type="synonym">Vinca rosea</name>
    <dbReference type="NCBI Taxonomy" id="4058"/>
    <lineage>
        <taxon>Eukaryota</taxon>
        <taxon>Viridiplantae</taxon>
        <taxon>Streptophyta</taxon>
        <taxon>Embryophyta</taxon>
        <taxon>Tracheophyta</taxon>
        <taxon>Spermatophyta</taxon>
        <taxon>Magnoliopsida</taxon>
        <taxon>eudicotyledons</taxon>
        <taxon>Gunneridae</taxon>
        <taxon>Pentapetalae</taxon>
        <taxon>asterids</taxon>
        <taxon>lamiids</taxon>
        <taxon>Gentianales</taxon>
        <taxon>Apocynaceae</taxon>
        <taxon>Rauvolfioideae</taxon>
        <taxon>Vinceae</taxon>
        <taxon>Catharanthinae</taxon>
        <taxon>Catharanthus</taxon>
    </lineage>
</organism>
<comment type="caution">
    <text evidence="1">The sequence shown here is derived from an EMBL/GenBank/DDBJ whole genome shotgun (WGS) entry which is preliminary data.</text>
</comment>
<dbReference type="EMBL" id="CM044705">
    <property type="protein sequence ID" value="KAI5661309.1"/>
    <property type="molecule type" value="Genomic_DNA"/>
</dbReference>
<protein>
    <submittedName>
        <fullName evidence="1">Uncharacterized protein</fullName>
    </submittedName>
</protein>
<proteinExistence type="predicted"/>
<reference evidence="2" key="1">
    <citation type="journal article" date="2023" name="Nat. Plants">
        <title>Single-cell RNA sequencing provides a high-resolution roadmap for understanding the multicellular compartmentation of specialized metabolism.</title>
        <authorList>
            <person name="Sun S."/>
            <person name="Shen X."/>
            <person name="Li Y."/>
            <person name="Li Y."/>
            <person name="Wang S."/>
            <person name="Li R."/>
            <person name="Zhang H."/>
            <person name="Shen G."/>
            <person name="Guo B."/>
            <person name="Wei J."/>
            <person name="Xu J."/>
            <person name="St-Pierre B."/>
            <person name="Chen S."/>
            <person name="Sun C."/>
        </authorList>
    </citation>
    <scope>NUCLEOTIDE SEQUENCE [LARGE SCALE GENOMIC DNA]</scope>
</reference>
<accession>A0ACC0AL62</accession>
<dbReference type="Proteomes" id="UP001060085">
    <property type="component" value="Linkage Group LG05"/>
</dbReference>
<evidence type="ECO:0000313" key="2">
    <source>
        <dbReference type="Proteomes" id="UP001060085"/>
    </source>
</evidence>
<keyword evidence="2" id="KW-1185">Reference proteome</keyword>
<name>A0ACC0AL62_CATRO</name>
<gene>
    <name evidence="1" type="ORF">M9H77_20632</name>
</gene>
<evidence type="ECO:0000313" key="1">
    <source>
        <dbReference type="EMBL" id="KAI5661309.1"/>
    </source>
</evidence>
<sequence length="122" mass="13840">MQIWGFMHMRRLKTLRPNASSEGCAQTSETNEPSWRKRYPPPKVLHKRVNGLVHGVISSERSDVPLRKREQISQAAELDYADSYLGSKGSNTGYGSRASRGTCSKKEEKQKKFESPTQREQG</sequence>